<evidence type="ECO:0000313" key="2">
    <source>
        <dbReference type="EMBL" id="OGM15383.1"/>
    </source>
</evidence>
<comment type="caution">
    <text evidence="2">The sequence shown here is derived from an EMBL/GenBank/DDBJ whole genome shotgun (WGS) entry which is preliminary data.</text>
</comment>
<keyword evidence="1" id="KW-0812">Transmembrane</keyword>
<evidence type="ECO:0000256" key="1">
    <source>
        <dbReference type="SAM" id="Phobius"/>
    </source>
</evidence>
<gene>
    <name evidence="2" type="ORF">A2V97_02010</name>
</gene>
<keyword evidence="1" id="KW-1133">Transmembrane helix</keyword>
<name>A0A1F7XK62_9BACT</name>
<keyword evidence="1" id="KW-0472">Membrane</keyword>
<accession>A0A1F7XK62</accession>
<dbReference type="AlphaFoldDB" id="A0A1F7XK62"/>
<dbReference type="STRING" id="1802485.A2V97_02010"/>
<sequence length="142" mass="15499">MGQSLFEVIVAIGVIAAVIVGVVVLATNSIRNTTFTRNNSLATRYAQEAIEWLRGERDADWATFRANAGVSGNKYCLDALNWTKPQACNATEVISDTILTRSVTFSNILATQVNANVTVSWNDSQGAHQVATSTVYTDWRSR</sequence>
<evidence type="ECO:0008006" key="4">
    <source>
        <dbReference type="Google" id="ProtNLM"/>
    </source>
</evidence>
<organism evidence="2 3">
    <name type="scientific">Candidatus Woesebacteria bacterium RBG_16_42_24</name>
    <dbReference type="NCBI Taxonomy" id="1802485"/>
    <lineage>
        <taxon>Bacteria</taxon>
        <taxon>Candidatus Woeseibacteriota</taxon>
    </lineage>
</organism>
<protein>
    <recommendedName>
        <fullName evidence="4">Type IV pilus modification protein PilV</fullName>
    </recommendedName>
</protein>
<reference evidence="2 3" key="1">
    <citation type="journal article" date="2016" name="Nat. Commun.">
        <title>Thousands of microbial genomes shed light on interconnected biogeochemical processes in an aquifer system.</title>
        <authorList>
            <person name="Anantharaman K."/>
            <person name="Brown C.T."/>
            <person name="Hug L.A."/>
            <person name="Sharon I."/>
            <person name="Castelle C.J."/>
            <person name="Probst A.J."/>
            <person name="Thomas B.C."/>
            <person name="Singh A."/>
            <person name="Wilkins M.J."/>
            <person name="Karaoz U."/>
            <person name="Brodie E.L."/>
            <person name="Williams K.H."/>
            <person name="Hubbard S.S."/>
            <person name="Banfield J.F."/>
        </authorList>
    </citation>
    <scope>NUCLEOTIDE SEQUENCE [LARGE SCALE GENOMIC DNA]</scope>
</reference>
<dbReference type="EMBL" id="MGFX01000006">
    <property type="protein sequence ID" value="OGM15383.1"/>
    <property type="molecule type" value="Genomic_DNA"/>
</dbReference>
<dbReference type="Proteomes" id="UP000177382">
    <property type="component" value="Unassembled WGS sequence"/>
</dbReference>
<evidence type="ECO:0000313" key="3">
    <source>
        <dbReference type="Proteomes" id="UP000177382"/>
    </source>
</evidence>
<feature type="transmembrane region" description="Helical" evidence="1">
    <location>
        <begin position="6"/>
        <end position="27"/>
    </location>
</feature>
<proteinExistence type="predicted"/>